<protein>
    <submittedName>
        <fullName evidence="1">Uncharacterized protein</fullName>
    </submittedName>
</protein>
<proteinExistence type="predicted"/>
<evidence type="ECO:0000313" key="1">
    <source>
        <dbReference type="EMBL" id="CAK0799592.1"/>
    </source>
</evidence>
<dbReference type="Proteomes" id="UP001189429">
    <property type="component" value="Unassembled WGS sequence"/>
</dbReference>
<gene>
    <name evidence="1" type="ORF">PCOR1329_LOCUS7988</name>
</gene>
<comment type="caution">
    <text evidence="1">The sequence shown here is derived from an EMBL/GenBank/DDBJ whole genome shotgun (WGS) entry which is preliminary data.</text>
</comment>
<organism evidence="1 2">
    <name type="scientific">Prorocentrum cordatum</name>
    <dbReference type="NCBI Taxonomy" id="2364126"/>
    <lineage>
        <taxon>Eukaryota</taxon>
        <taxon>Sar</taxon>
        <taxon>Alveolata</taxon>
        <taxon>Dinophyceae</taxon>
        <taxon>Prorocentrales</taxon>
        <taxon>Prorocentraceae</taxon>
        <taxon>Prorocentrum</taxon>
    </lineage>
</organism>
<dbReference type="EMBL" id="CAUYUJ010002183">
    <property type="protein sequence ID" value="CAK0799592.1"/>
    <property type="molecule type" value="Genomic_DNA"/>
</dbReference>
<name>A0ABN9Q5M7_9DINO</name>
<sequence length="173" mass="18687">MGLALSDMLRSRRGNAAAALAAIFVLSAAWGSCPTRSSKSMIMSIGLRIGSSVGRSSSQRCWKASNLCENMKDYIDRNGLTHIFVGTSSKTGGSTTKIENLSRLARHVYRRDDPIESANNAESDHLFRPVIYISDHAMLAGYNAPYWVQPYATAAKASDCAVASALGLQVVKR</sequence>
<keyword evidence="2" id="KW-1185">Reference proteome</keyword>
<reference evidence="1" key="1">
    <citation type="submission" date="2023-10" db="EMBL/GenBank/DDBJ databases">
        <authorList>
            <person name="Chen Y."/>
            <person name="Shah S."/>
            <person name="Dougan E. K."/>
            <person name="Thang M."/>
            <person name="Chan C."/>
        </authorList>
    </citation>
    <scope>NUCLEOTIDE SEQUENCE [LARGE SCALE GENOMIC DNA]</scope>
</reference>
<accession>A0ABN9Q5M7</accession>
<evidence type="ECO:0000313" key="2">
    <source>
        <dbReference type="Proteomes" id="UP001189429"/>
    </source>
</evidence>